<dbReference type="EMBL" id="JAJTWT010000004">
    <property type="protein sequence ID" value="MCE4537727.1"/>
    <property type="molecule type" value="Genomic_DNA"/>
</dbReference>
<organism evidence="2 3">
    <name type="scientific">Pelomonas caseinilytica</name>
    <dbReference type="NCBI Taxonomy" id="2906763"/>
    <lineage>
        <taxon>Bacteria</taxon>
        <taxon>Pseudomonadati</taxon>
        <taxon>Pseudomonadota</taxon>
        <taxon>Betaproteobacteria</taxon>
        <taxon>Burkholderiales</taxon>
        <taxon>Sphaerotilaceae</taxon>
        <taxon>Roseateles</taxon>
    </lineage>
</organism>
<feature type="transmembrane region" description="Helical" evidence="1">
    <location>
        <begin position="203"/>
        <end position="231"/>
    </location>
</feature>
<evidence type="ECO:0000256" key="1">
    <source>
        <dbReference type="SAM" id="Phobius"/>
    </source>
</evidence>
<dbReference type="RefSeq" id="WP_233391865.1">
    <property type="nucleotide sequence ID" value="NZ_JAJTWT010000004.1"/>
</dbReference>
<dbReference type="PANTHER" id="PTHR34219">
    <property type="entry name" value="IRON-REGULATED INNER MEMBRANE PROTEIN-RELATED"/>
    <property type="match status" value="1"/>
</dbReference>
<feature type="transmembrane region" description="Helical" evidence="1">
    <location>
        <begin position="461"/>
        <end position="482"/>
    </location>
</feature>
<dbReference type="Proteomes" id="UP001201463">
    <property type="component" value="Unassembled WGS sequence"/>
</dbReference>
<keyword evidence="3" id="KW-1185">Reference proteome</keyword>
<evidence type="ECO:0000313" key="3">
    <source>
        <dbReference type="Proteomes" id="UP001201463"/>
    </source>
</evidence>
<protein>
    <submittedName>
        <fullName evidence="2">PepSY domain-containing protein</fullName>
    </submittedName>
</protein>
<keyword evidence="1" id="KW-0812">Transmembrane</keyword>
<sequence length="504" mass="55588">MRRALYLLHRWAGIALGLVMALWFLSGMVMLYVGYPKLTPAEQMQGLPVLRAGPGCCVPLADALAASGLRQPAQWRLLQVAGQPRYVFGDGRRLAVAVDAVSGRRVTAVDRDAAVVEASAFAGGLPARWLGLADEDAWTHSRALDPHRPLHRVAVDDAAGRWLYVSSRTGEVVRDATAAERRWGWLGAWLHWLYPLRGGALDAWWADIVIGLAVAGSALALSGLVAGLWRWRFQGRYKSGSRSPYRGGLMRWHHLVGLAGGTLALTWVVSGLFSMNPWKVFEAAGPRADRQAFAGGPLRADDAPEARRVLQRLAADGWQPRLLEWRRVAGRPVVLVQAVGDSFLADAEGRRLPPLDESTLAAAAARMLPGARIAERQWLHGYDAHYYAREPHTMGGQRERPLPALRLRFDDAAAHEAVIDPATGTLVQLSTRPQRAQRWLFAFLHSFDLPRFLDARPAWDAWMLGFSLAGLALSATGVVMGWRRLRGRPRRRAVLPFQSPQETS</sequence>
<dbReference type="Pfam" id="PF03929">
    <property type="entry name" value="PepSY_TM"/>
    <property type="match status" value="1"/>
</dbReference>
<evidence type="ECO:0000313" key="2">
    <source>
        <dbReference type="EMBL" id="MCE4537727.1"/>
    </source>
</evidence>
<feature type="transmembrane region" description="Helical" evidence="1">
    <location>
        <begin position="252"/>
        <end position="273"/>
    </location>
</feature>
<feature type="transmembrane region" description="Helical" evidence="1">
    <location>
        <begin position="12"/>
        <end position="35"/>
    </location>
</feature>
<keyword evidence="1" id="KW-1133">Transmembrane helix</keyword>
<comment type="caution">
    <text evidence="2">The sequence shown here is derived from an EMBL/GenBank/DDBJ whole genome shotgun (WGS) entry which is preliminary data.</text>
</comment>
<gene>
    <name evidence="2" type="ORF">LXT12_10750</name>
</gene>
<dbReference type="InterPro" id="IPR005625">
    <property type="entry name" value="PepSY-ass_TM"/>
</dbReference>
<name>A0ABS8XE59_9BURK</name>
<reference evidence="2 3" key="1">
    <citation type="submission" date="2021-12" db="EMBL/GenBank/DDBJ databases">
        <title>Genome seq of p7.</title>
        <authorList>
            <person name="Seo T."/>
        </authorList>
    </citation>
    <scope>NUCLEOTIDE SEQUENCE [LARGE SCALE GENOMIC DNA]</scope>
    <source>
        <strain evidence="2 3">P7</strain>
    </source>
</reference>
<keyword evidence="1" id="KW-0472">Membrane</keyword>
<accession>A0ABS8XE59</accession>
<dbReference type="PANTHER" id="PTHR34219:SF6">
    <property type="entry name" value="BLR3280 PROTEIN"/>
    <property type="match status" value="1"/>
</dbReference>
<proteinExistence type="predicted"/>